<feature type="region of interest" description="Disordered" evidence="1">
    <location>
        <begin position="1"/>
        <end position="30"/>
    </location>
</feature>
<protein>
    <submittedName>
        <fullName evidence="2">Uncharacterized protein</fullName>
    </submittedName>
</protein>
<reference evidence="2 3" key="1">
    <citation type="submission" date="2020-02" db="EMBL/GenBank/DDBJ databases">
        <title>Draft genome sequence of Haematococcus lacustris strain NIES-144.</title>
        <authorList>
            <person name="Morimoto D."/>
            <person name="Nakagawa S."/>
            <person name="Yoshida T."/>
            <person name="Sawayama S."/>
        </authorList>
    </citation>
    <scope>NUCLEOTIDE SEQUENCE [LARGE SCALE GENOMIC DNA]</scope>
    <source>
        <strain evidence="2 3">NIES-144</strain>
    </source>
</reference>
<dbReference type="AlphaFoldDB" id="A0A699Z0Q6"/>
<dbReference type="EMBL" id="BLLF01000546">
    <property type="protein sequence ID" value="GFH12846.1"/>
    <property type="molecule type" value="Genomic_DNA"/>
</dbReference>
<dbReference type="Proteomes" id="UP000485058">
    <property type="component" value="Unassembled WGS sequence"/>
</dbReference>
<accession>A0A699Z0Q6</accession>
<feature type="compositionally biased region" description="Low complexity" evidence="1">
    <location>
        <begin position="54"/>
        <end position="63"/>
    </location>
</feature>
<evidence type="ECO:0000313" key="2">
    <source>
        <dbReference type="EMBL" id="GFH12846.1"/>
    </source>
</evidence>
<feature type="region of interest" description="Disordered" evidence="1">
    <location>
        <begin position="52"/>
        <end position="79"/>
    </location>
</feature>
<evidence type="ECO:0000313" key="3">
    <source>
        <dbReference type="Proteomes" id="UP000485058"/>
    </source>
</evidence>
<feature type="compositionally biased region" description="Low complexity" evidence="1">
    <location>
        <begin position="9"/>
        <end position="20"/>
    </location>
</feature>
<gene>
    <name evidence="2" type="ORF">HaLaN_08608</name>
</gene>
<proteinExistence type="predicted"/>
<feature type="compositionally biased region" description="Basic residues" evidence="1">
    <location>
        <begin position="21"/>
        <end position="30"/>
    </location>
</feature>
<evidence type="ECO:0000256" key="1">
    <source>
        <dbReference type="SAM" id="MobiDB-lite"/>
    </source>
</evidence>
<name>A0A699Z0Q6_HAELA</name>
<organism evidence="2 3">
    <name type="scientific">Haematococcus lacustris</name>
    <name type="common">Green alga</name>
    <name type="synonym">Haematococcus pluvialis</name>
    <dbReference type="NCBI Taxonomy" id="44745"/>
    <lineage>
        <taxon>Eukaryota</taxon>
        <taxon>Viridiplantae</taxon>
        <taxon>Chlorophyta</taxon>
        <taxon>core chlorophytes</taxon>
        <taxon>Chlorophyceae</taxon>
        <taxon>CS clade</taxon>
        <taxon>Chlamydomonadales</taxon>
        <taxon>Haematococcaceae</taxon>
        <taxon>Haematococcus</taxon>
    </lineage>
</organism>
<comment type="caution">
    <text evidence="2">The sequence shown here is derived from an EMBL/GenBank/DDBJ whole genome shotgun (WGS) entry which is preliminary data.</text>
</comment>
<keyword evidence="3" id="KW-1185">Reference proteome</keyword>
<sequence length="79" mass="8008">MVTGDSRCGSGPASATTSTAHHAHHGHAPRCRWSLRVALALASEVGIPPERVVAGATPAGQTQTPPPPSATAHHCDNKA</sequence>